<name>A0A644YTX9_9ZZZZ</name>
<organism evidence="1">
    <name type="scientific">bioreactor metagenome</name>
    <dbReference type="NCBI Taxonomy" id="1076179"/>
    <lineage>
        <taxon>unclassified sequences</taxon>
        <taxon>metagenomes</taxon>
        <taxon>ecological metagenomes</taxon>
    </lineage>
</organism>
<dbReference type="AlphaFoldDB" id="A0A644YTX9"/>
<comment type="caution">
    <text evidence="1">The sequence shown here is derived from an EMBL/GenBank/DDBJ whole genome shotgun (WGS) entry which is preliminary data.</text>
</comment>
<proteinExistence type="predicted"/>
<reference evidence="1" key="1">
    <citation type="submission" date="2019-08" db="EMBL/GenBank/DDBJ databases">
        <authorList>
            <person name="Kucharzyk K."/>
            <person name="Murdoch R.W."/>
            <person name="Higgins S."/>
            <person name="Loffler F."/>
        </authorList>
    </citation>
    <scope>NUCLEOTIDE SEQUENCE</scope>
</reference>
<dbReference type="EMBL" id="VSSQ01006038">
    <property type="protein sequence ID" value="MPM31321.1"/>
    <property type="molecule type" value="Genomic_DNA"/>
</dbReference>
<protein>
    <submittedName>
        <fullName evidence="1">Uncharacterized protein</fullName>
    </submittedName>
</protein>
<gene>
    <name evidence="1" type="ORF">SDC9_77876</name>
</gene>
<evidence type="ECO:0000313" key="1">
    <source>
        <dbReference type="EMBL" id="MPM31321.1"/>
    </source>
</evidence>
<accession>A0A644YTX9</accession>
<sequence length="203" mass="21719">MLDQRAQRVAVCRDQHGLAGDQVGLDVRLPVRQHAGDDIFEALGAGTLIGGDVCVTHIIELRVLGVLVEQRRRNVVAAAPLHELRLTVLLERVSLVETLQSTVVTLVEPPGALHGDPVPVAVVQREVRRVNRTTQQGGMQLVGQQVLLGQQFATALGLCNTLFGQVDVHPAGEQIEGVPFALAVAEQDELVGHGVILTTRTGP</sequence>